<evidence type="ECO:0000313" key="4">
    <source>
        <dbReference type="Proteomes" id="UP000553193"/>
    </source>
</evidence>
<reference evidence="3 4" key="1">
    <citation type="submission" date="2020-08" db="EMBL/GenBank/DDBJ databases">
        <title>Genomic Encyclopedia of Type Strains, Phase IV (KMG-IV): sequencing the most valuable type-strain genomes for metagenomic binning, comparative biology and taxonomic classification.</title>
        <authorList>
            <person name="Goeker M."/>
        </authorList>
    </citation>
    <scope>NUCLEOTIDE SEQUENCE [LARGE SCALE GENOMIC DNA]</scope>
    <source>
        <strain evidence="3 4">DSM 19979</strain>
    </source>
</reference>
<dbReference type="RefSeq" id="WP_184385699.1">
    <property type="nucleotide sequence ID" value="NZ_JACIDJ010000006.1"/>
</dbReference>
<dbReference type="Pfam" id="PF00534">
    <property type="entry name" value="Glycos_transf_1"/>
    <property type="match status" value="1"/>
</dbReference>
<gene>
    <name evidence="3" type="ORF">GGQ83_003151</name>
</gene>
<dbReference type="Pfam" id="PF13439">
    <property type="entry name" value="Glyco_transf_4"/>
    <property type="match status" value="1"/>
</dbReference>
<dbReference type="Gene3D" id="3.40.50.2000">
    <property type="entry name" value="Glycogen Phosphorylase B"/>
    <property type="match status" value="2"/>
</dbReference>
<keyword evidence="3" id="KW-0808">Transferase</keyword>
<dbReference type="AlphaFoldDB" id="A0A840AEZ6"/>
<protein>
    <submittedName>
        <fullName evidence="3">Glycosyltransferase involved in cell wall biosynthesis</fullName>
    </submittedName>
</protein>
<proteinExistence type="predicted"/>
<sequence length="388" mass="39890">MERPATILQVLPALEAGGVERGTLEIAAALVAAGQRAVVASAGGRLVPALEALGARHVMLPLATKSPWGIWRNAARLTALIAAEGVSLVHARSRAPAWSALWAARRAGLPFVTTYHATYSENFPGKRAYNAVMAKGDRVIAISHHIADHIRARHGVAEDRLRIIPRGADLSLFDPARVDPSRAAALRAGWGVPEGASLILLPGRLTRWKGQAVLVEALARLPGAHAVLAGDAQGREGFVAELRALADRLGVADRTHVVGHVADMPAALLAADVVVHASVQPEGFGRTVVEAQAMGRPVIASDLGAPRETVAQGVTGWRVPPGDAAALADAIAHVLALDAAALARLGRAARAAAPSVAAMQAATLAVYSEMLAGSAAGSGAASHSGRST</sequence>
<dbReference type="Proteomes" id="UP000553193">
    <property type="component" value="Unassembled WGS sequence"/>
</dbReference>
<comment type="caution">
    <text evidence="3">The sequence shown here is derived from an EMBL/GenBank/DDBJ whole genome shotgun (WGS) entry which is preliminary data.</text>
</comment>
<feature type="domain" description="Glycosyltransferase subfamily 4-like N-terminal" evidence="2">
    <location>
        <begin position="17"/>
        <end position="171"/>
    </location>
</feature>
<dbReference type="PANTHER" id="PTHR12526:SF638">
    <property type="entry name" value="SPORE COAT PROTEIN SA"/>
    <property type="match status" value="1"/>
</dbReference>
<evidence type="ECO:0000313" key="3">
    <source>
        <dbReference type="EMBL" id="MBB3899691.1"/>
    </source>
</evidence>
<evidence type="ECO:0000259" key="2">
    <source>
        <dbReference type="Pfam" id="PF13439"/>
    </source>
</evidence>
<organism evidence="3 4">
    <name type="scientific">Roseococcus suduntuyensis</name>
    <dbReference type="NCBI Taxonomy" id="455361"/>
    <lineage>
        <taxon>Bacteria</taxon>
        <taxon>Pseudomonadati</taxon>
        <taxon>Pseudomonadota</taxon>
        <taxon>Alphaproteobacteria</taxon>
        <taxon>Acetobacterales</taxon>
        <taxon>Roseomonadaceae</taxon>
        <taxon>Roseococcus</taxon>
    </lineage>
</organism>
<dbReference type="GO" id="GO:0016757">
    <property type="term" value="F:glycosyltransferase activity"/>
    <property type="evidence" value="ECO:0007669"/>
    <property type="project" value="InterPro"/>
</dbReference>
<name>A0A840AEZ6_9PROT</name>
<dbReference type="InterPro" id="IPR001296">
    <property type="entry name" value="Glyco_trans_1"/>
</dbReference>
<keyword evidence="4" id="KW-1185">Reference proteome</keyword>
<dbReference type="InterPro" id="IPR028098">
    <property type="entry name" value="Glyco_trans_4-like_N"/>
</dbReference>
<dbReference type="PANTHER" id="PTHR12526">
    <property type="entry name" value="GLYCOSYLTRANSFERASE"/>
    <property type="match status" value="1"/>
</dbReference>
<evidence type="ECO:0000259" key="1">
    <source>
        <dbReference type="Pfam" id="PF00534"/>
    </source>
</evidence>
<accession>A0A840AEZ6</accession>
<feature type="domain" description="Glycosyl transferase family 1" evidence="1">
    <location>
        <begin position="187"/>
        <end position="350"/>
    </location>
</feature>
<dbReference type="SUPFAM" id="SSF53756">
    <property type="entry name" value="UDP-Glycosyltransferase/glycogen phosphorylase"/>
    <property type="match status" value="1"/>
</dbReference>
<dbReference type="EMBL" id="JACIDJ010000006">
    <property type="protein sequence ID" value="MBB3899691.1"/>
    <property type="molecule type" value="Genomic_DNA"/>
</dbReference>
<dbReference type="CDD" id="cd03819">
    <property type="entry name" value="GT4_WavL-like"/>
    <property type="match status" value="1"/>
</dbReference>